<evidence type="ECO:0000313" key="4">
    <source>
        <dbReference type="Proteomes" id="UP000651050"/>
    </source>
</evidence>
<dbReference type="AlphaFoldDB" id="A0A931H858"/>
<accession>A0A931H858</accession>
<evidence type="ECO:0000256" key="2">
    <source>
        <dbReference type="ARBA" id="ARBA00023002"/>
    </source>
</evidence>
<protein>
    <submittedName>
        <fullName evidence="3">Ldh family oxidoreductase</fullName>
    </submittedName>
</protein>
<dbReference type="SUPFAM" id="SSF89733">
    <property type="entry name" value="L-sulfolactate dehydrogenase-like"/>
    <property type="match status" value="1"/>
</dbReference>
<evidence type="ECO:0000256" key="1">
    <source>
        <dbReference type="ARBA" id="ARBA00006056"/>
    </source>
</evidence>
<comment type="similarity">
    <text evidence="1">Belongs to the LDH2/MDH2 oxidoreductase family.</text>
</comment>
<evidence type="ECO:0000313" key="3">
    <source>
        <dbReference type="EMBL" id="MBG9390486.1"/>
    </source>
</evidence>
<dbReference type="InterPro" id="IPR003767">
    <property type="entry name" value="Malate/L-lactate_DH-like"/>
</dbReference>
<name>A0A931H858_9BURK</name>
<dbReference type="PANTHER" id="PTHR11091:SF0">
    <property type="entry name" value="MALATE DEHYDROGENASE"/>
    <property type="match status" value="1"/>
</dbReference>
<dbReference type="PANTHER" id="PTHR11091">
    <property type="entry name" value="OXIDOREDUCTASE-RELATED"/>
    <property type="match status" value="1"/>
</dbReference>
<dbReference type="Gene3D" id="1.10.1530.10">
    <property type="match status" value="1"/>
</dbReference>
<organism evidence="3 4">
    <name type="scientific">Caenimonas aquaedulcis</name>
    <dbReference type="NCBI Taxonomy" id="2793270"/>
    <lineage>
        <taxon>Bacteria</taxon>
        <taxon>Pseudomonadati</taxon>
        <taxon>Pseudomonadota</taxon>
        <taxon>Betaproteobacteria</taxon>
        <taxon>Burkholderiales</taxon>
        <taxon>Comamonadaceae</taxon>
        <taxon>Caenimonas</taxon>
    </lineage>
</organism>
<sequence>MHVIDAQALREFAAALLGAGGLQPDHAAEVAQVLVWADLRGVESHGVSRLPLYLRWLRTGEMNGAARPRVAFSLPALQVLDADAAPGAVSMKMAVAMATPMARDCGVGVVMVRGTTHTGALGAYTSALAGTGLVGIALAASGPNMFYHGAAAPGVSTAPLSIAVPRHGDGPIVFDMASGAIAFGRLQEARAQGHTLAAGSAADASGRPTTDAHDAVAPLPLGGPKGSGLALMIELVCSAMTGAQILAPALSSTDTPPRHRQNAMVLAFDLARTAPQSPDQAQAQVSALVDAIKSLPSSTGSPVLLPGERGGAESVRRAAHGIPLGARTAGMLADAAASLGIPVPWSPRPLHS</sequence>
<dbReference type="RefSeq" id="WP_196988224.1">
    <property type="nucleotide sequence ID" value="NZ_JADWYS010000001.1"/>
</dbReference>
<dbReference type="GO" id="GO:0016491">
    <property type="term" value="F:oxidoreductase activity"/>
    <property type="evidence" value="ECO:0007669"/>
    <property type="project" value="UniProtKB-KW"/>
</dbReference>
<keyword evidence="4" id="KW-1185">Reference proteome</keyword>
<dbReference type="InterPro" id="IPR036111">
    <property type="entry name" value="Mal/L-sulfo/L-lacto_DH-like_sf"/>
</dbReference>
<dbReference type="Pfam" id="PF02615">
    <property type="entry name" value="Ldh_2"/>
    <property type="match status" value="1"/>
</dbReference>
<dbReference type="Proteomes" id="UP000651050">
    <property type="component" value="Unassembled WGS sequence"/>
</dbReference>
<dbReference type="EMBL" id="JADWYS010000001">
    <property type="protein sequence ID" value="MBG9390486.1"/>
    <property type="molecule type" value="Genomic_DNA"/>
</dbReference>
<proteinExistence type="inferred from homology"/>
<comment type="caution">
    <text evidence="3">The sequence shown here is derived from an EMBL/GenBank/DDBJ whole genome shotgun (WGS) entry which is preliminary data.</text>
</comment>
<dbReference type="InterPro" id="IPR043143">
    <property type="entry name" value="Mal/L-sulf/L-lact_DH-like_NADP"/>
</dbReference>
<dbReference type="InterPro" id="IPR043144">
    <property type="entry name" value="Mal/L-sulf/L-lact_DH-like_ah"/>
</dbReference>
<dbReference type="Gene3D" id="3.30.1370.60">
    <property type="entry name" value="Hypothetical oxidoreductase yiak, domain 2"/>
    <property type="match status" value="1"/>
</dbReference>
<keyword evidence="2" id="KW-0560">Oxidoreductase</keyword>
<reference evidence="3" key="1">
    <citation type="submission" date="2020-11" db="EMBL/GenBank/DDBJ databases">
        <title>Bacterial whole genome sequence for Caenimonas sp. DR4.4.</title>
        <authorList>
            <person name="Le V."/>
            <person name="Ko S.-R."/>
            <person name="Ahn C.-Y."/>
            <person name="Oh H.-M."/>
        </authorList>
    </citation>
    <scope>NUCLEOTIDE SEQUENCE</scope>
    <source>
        <strain evidence="3">DR4.4</strain>
    </source>
</reference>
<gene>
    <name evidence="3" type="ORF">I5803_20820</name>
</gene>